<reference evidence="1" key="1">
    <citation type="submission" date="2015-05" db="UniProtKB">
        <authorList>
            <consortium name="EnsemblMetazoa"/>
        </authorList>
    </citation>
    <scope>IDENTIFICATION</scope>
</reference>
<dbReference type="PANTHER" id="PTHR36299">
    <property type="entry name" value="AGAP008005-PA"/>
    <property type="match status" value="1"/>
</dbReference>
<organism evidence="1 2">
    <name type="scientific">Rhodnius prolixus</name>
    <name type="common">Triatomid bug</name>
    <dbReference type="NCBI Taxonomy" id="13249"/>
    <lineage>
        <taxon>Eukaryota</taxon>
        <taxon>Metazoa</taxon>
        <taxon>Ecdysozoa</taxon>
        <taxon>Arthropoda</taxon>
        <taxon>Hexapoda</taxon>
        <taxon>Insecta</taxon>
        <taxon>Pterygota</taxon>
        <taxon>Neoptera</taxon>
        <taxon>Paraneoptera</taxon>
        <taxon>Hemiptera</taxon>
        <taxon>Heteroptera</taxon>
        <taxon>Panheteroptera</taxon>
        <taxon>Cimicomorpha</taxon>
        <taxon>Reduviidae</taxon>
        <taxon>Triatominae</taxon>
        <taxon>Rhodnius</taxon>
    </lineage>
</organism>
<dbReference type="AlphaFoldDB" id="T1HM59"/>
<dbReference type="EMBL" id="ACPB03002878">
    <property type="status" value="NOT_ANNOTATED_CDS"/>
    <property type="molecule type" value="Genomic_DNA"/>
</dbReference>
<dbReference type="OMA" id="NIMMNDR"/>
<keyword evidence="2" id="KW-1185">Reference proteome</keyword>
<dbReference type="EnsemblMetazoa" id="RPRC005133-RA">
    <property type="protein sequence ID" value="RPRC005133-PA"/>
    <property type="gene ID" value="RPRC005133"/>
</dbReference>
<dbReference type="Pfam" id="PF15998">
    <property type="entry name" value="DUF4773"/>
    <property type="match status" value="1"/>
</dbReference>
<evidence type="ECO:0000313" key="2">
    <source>
        <dbReference type="Proteomes" id="UP000015103"/>
    </source>
</evidence>
<dbReference type="eggNOG" id="ENOG502QSUD">
    <property type="taxonomic scope" value="Eukaryota"/>
</dbReference>
<dbReference type="InParanoid" id="T1HM59"/>
<dbReference type="InterPro" id="IPR031941">
    <property type="entry name" value="DUF4773"/>
</dbReference>
<dbReference type="VEuPathDB" id="VectorBase:RPRC005133"/>
<dbReference type="Proteomes" id="UP000015103">
    <property type="component" value="Unassembled WGS sequence"/>
</dbReference>
<dbReference type="PANTHER" id="PTHR36299:SF4">
    <property type="entry name" value="GH07892P-RELATED"/>
    <property type="match status" value="1"/>
</dbReference>
<protein>
    <submittedName>
        <fullName evidence="1">DUF4773 domain-containing protein</fullName>
    </submittedName>
</protein>
<name>T1HM59_RHOPR</name>
<sequence>KVTTLAPTTVNPTVVTSDYTTPNQTIVEIQQKVTTTTEVNNSTYDLLQDGMLARQAVPTPSTPCNCTEGNCRCCTGALFQRFNISANNRACVVIDYSPEDFEFNYKLLFNDRVLHTSQLSGKNPRPICLPIRRFTNANLCVRFSNVYMLGRNVHACVNLEAVWQNFQLFKVNFDCIRIGTSGIAYVKPEDGGGLAELQLISTESPLDLDYNDTA</sequence>
<accession>T1HM59</accession>
<evidence type="ECO:0000313" key="1">
    <source>
        <dbReference type="EnsemblMetazoa" id="RPRC005133-PA"/>
    </source>
</evidence>
<proteinExistence type="predicted"/>
<dbReference type="HOGENOM" id="CLU_1291841_0_0_1"/>